<protein>
    <submittedName>
        <fullName evidence="1">Fibronectin type III domain-containing protein</fullName>
    </submittedName>
</protein>
<gene>
    <name evidence="1" type="ORF">JI741_30095</name>
</gene>
<dbReference type="InterPro" id="IPR013783">
    <property type="entry name" value="Ig-like_fold"/>
</dbReference>
<dbReference type="EMBL" id="JAERRB010000017">
    <property type="protein sequence ID" value="MBL0745522.1"/>
    <property type="molecule type" value="Genomic_DNA"/>
</dbReference>
<dbReference type="SUPFAM" id="SSF49265">
    <property type="entry name" value="Fibronectin type III"/>
    <property type="match status" value="1"/>
</dbReference>
<sequence>MNQVRITTGFTRLRDEALDARAQAIVAAMTGNPNFAAPTPTLQVINDAHKAFQDAAAEAAKGNRSVTALRDTLRDDLIGKLNDLSLYVQLNCKNDLSILLSSGFNARKTPEPTPPIQKPEGLKVKTADVKGTVKLLINKVENAAAYIFEYHPRATGETPWTTLYSTTRTITITGLQSGVEFTFRVGAVGADRTVKYSNEINSFVL</sequence>
<name>A0ABS1L3L1_9BACT</name>
<accession>A0ABS1L3L1</accession>
<evidence type="ECO:0000313" key="2">
    <source>
        <dbReference type="Proteomes" id="UP000613030"/>
    </source>
</evidence>
<dbReference type="Proteomes" id="UP000613030">
    <property type="component" value="Unassembled WGS sequence"/>
</dbReference>
<comment type="caution">
    <text evidence="1">The sequence shown here is derived from an EMBL/GenBank/DDBJ whole genome shotgun (WGS) entry which is preliminary data.</text>
</comment>
<organism evidence="1 2">
    <name type="scientific">Chryseolinea lacunae</name>
    <dbReference type="NCBI Taxonomy" id="2801331"/>
    <lineage>
        <taxon>Bacteria</taxon>
        <taxon>Pseudomonadati</taxon>
        <taxon>Bacteroidota</taxon>
        <taxon>Cytophagia</taxon>
        <taxon>Cytophagales</taxon>
        <taxon>Fulvivirgaceae</taxon>
        <taxon>Chryseolinea</taxon>
    </lineage>
</organism>
<evidence type="ECO:0000313" key="1">
    <source>
        <dbReference type="EMBL" id="MBL0745522.1"/>
    </source>
</evidence>
<reference evidence="1 2" key="1">
    <citation type="submission" date="2021-01" db="EMBL/GenBank/DDBJ databases">
        <title>Chryseolinea sp. Jin1 Genome sequencing and assembly.</title>
        <authorList>
            <person name="Kim I."/>
        </authorList>
    </citation>
    <scope>NUCLEOTIDE SEQUENCE [LARGE SCALE GENOMIC DNA]</scope>
    <source>
        <strain evidence="1 2">Jin1</strain>
    </source>
</reference>
<dbReference type="InterPro" id="IPR003961">
    <property type="entry name" value="FN3_dom"/>
</dbReference>
<dbReference type="CDD" id="cd00063">
    <property type="entry name" value="FN3"/>
    <property type="match status" value="1"/>
</dbReference>
<dbReference type="InterPro" id="IPR036116">
    <property type="entry name" value="FN3_sf"/>
</dbReference>
<dbReference type="RefSeq" id="WP_202016000.1">
    <property type="nucleotide sequence ID" value="NZ_JAERRB010000017.1"/>
</dbReference>
<dbReference type="Gene3D" id="2.60.40.10">
    <property type="entry name" value="Immunoglobulins"/>
    <property type="match status" value="1"/>
</dbReference>
<keyword evidence="2" id="KW-1185">Reference proteome</keyword>
<proteinExistence type="predicted"/>